<gene>
    <name evidence="2" type="ORF">UFOPK3992_01363</name>
</gene>
<sequence length="73" mass="7543">MYLNDVATIPVNLAGNCAMSLPIGLAPEDGLPVGLQIMAAAKADASLYNVGAALEAALRDRWGHLLIEEAPAL</sequence>
<feature type="domain" description="Amidase" evidence="1">
    <location>
        <begin position="1"/>
        <end position="47"/>
    </location>
</feature>
<evidence type="ECO:0000259" key="1">
    <source>
        <dbReference type="Pfam" id="PF01425"/>
    </source>
</evidence>
<dbReference type="InterPro" id="IPR036928">
    <property type="entry name" value="AS_sf"/>
</dbReference>
<dbReference type="Gene3D" id="3.90.1300.10">
    <property type="entry name" value="Amidase signature (AS) domain"/>
    <property type="match status" value="1"/>
</dbReference>
<dbReference type="EMBL" id="CAFBOZ010000205">
    <property type="protein sequence ID" value="CAB5013972.1"/>
    <property type="molecule type" value="Genomic_DNA"/>
</dbReference>
<reference evidence="2" key="1">
    <citation type="submission" date="2020-05" db="EMBL/GenBank/DDBJ databases">
        <authorList>
            <person name="Chiriac C."/>
            <person name="Salcher M."/>
            <person name="Ghai R."/>
            <person name="Kavagutti S V."/>
        </authorList>
    </citation>
    <scope>NUCLEOTIDE SEQUENCE</scope>
</reference>
<organism evidence="2">
    <name type="scientific">freshwater metagenome</name>
    <dbReference type="NCBI Taxonomy" id="449393"/>
    <lineage>
        <taxon>unclassified sequences</taxon>
        <taxon>metagenomes</taxon>
        <taxon>ecological metagenomes</taxon>
    </lineage>
</organism>
<proteinExistence type="predicted"/>
<dbReference type="Pfam" id="PF01425">
    <property type="entry name" value="Amidase"/>
    <property type="match status" value="1"/>
</dbReference>
<protein>
    <submittedName>
        <fullName evidence="2">Unannotated protein</fullName>
    </submittedName>
</protein>
<dbReference type="AlphaFoldDB" id="A0A6J7QHW8"/>
<evidence type="ECO:0000313" key="2">
    <source>
        <dbReference type="EMBL" id="CAB5013972.1"/>
    </source>
</evidence>
<dbReference type="InterPro" id="IPR023631">
    <property type="entry name" value="Amidase_dom"/>
</dbReference>
<dbReference type="SUPFAM" id="SSF75304">
    <property type="entry name" value="Amidase signature (AS) enzymes"/>
    <property type="match status" value="1"/>
</dbReference>
<name>A0A6J7QHW8_9ZZZZ</name>
<accession>A0A6J7QHW8</accession>